<proteinExistence type="predicted"/>
<dbReference type="GO" id="GO:0016020">
    <property type="term" value="C:membrane"/>
    <property type="evidence" value="ECO:0007669"/>
    <property type="project" value="TreeGrafter"/>
</dbReference>
<dbReference type="PANTHER" id="PTHR43272:SF107">
    <property type="entry name" value="LONG-CHAIN-FATTY-ACID--COA LIGASE 5"/>
    <property type="match status" value="1"/>
</dbReference>
<keyword evidence="2" id="KW-0443">Lipid metabolism</keyword>
<dbReference type="InterPro" id="IPR042099">
    <property type="entry name" value="ANL_N_sf"/>
</dbReference>
<dbReference type="InterPro" id="IPR000873">
    <property type="entry name" value="AMP-dep_synth/lig_dom"/>
</dbReference>
<dbReference type="GO" id="GO:0004467">
    <property type="term" value="F:long-chain fatty acid-CoA ligase activity"/>
    <property type="evidence" value="ECO:0007669"/>
    <property type="project" value="UniProtKB-EC"/>
</dbReference>
<dbReference type="Proteomes" id="UP001054837">
    <property type="component" value="Unassembled WGS sequence"/>
</dbReference>
<evidence type="ECO:0000256" key="3">
    <source>
        <dbReference type="ARBA" id="ARBA00026121"/>
    </source>
</evidence>
<gene>
    <name evidence="5" type="primary">ACSL1</name>
    <name evidence="5" type="ORF">CDAR_87881</name>
</gene>
<comment type="caution">
    <text evidence="5">The sequence shown here is derived from an EMBL/GenBank/DDBJ whole genome shotgun (WGS) entry which is preliminary data.</text>
</comment>
<evidence type="ECO:0000256" key="1">
    <source>
        <dbReference type="ARBA" id="ARBA00022598"/>
    </source>
</evidence>
<dbReference type="SUPFAM" id="SSF56801">
    <property type="entry name" value="Acetyl-CoA synthetase-like"/>
    <property type="match status" value="1"/>
</dbReference>
<dbReference type="EMBL" id="BPLQ01007175">
    <property type="protein sequence ID" value="GIY28474.1"/>
    <property type="molecule type" value="Genomic_DNA"/>
</dbReference>
<keyword evidence="6" id="KW-1185">Reference proteome</keyword>
<keyword evidence="2" id="KW-0276">Fatty acid metabolism</keyword>
<dbReference type="EC" id="6.2.1.3" evidence="3"/>
<sequence length="745" mass="83634">MWPQGLLVQGCLRQTTLHHAKLMLRRHRSKSASALPSSDNTVKAHASVIQTDCPRKQTVVKKGESGKRKLKIYPPPSLMNCQSVVLPGPERIHASGATDTPEKFIEFPDEKTHTICDTIITGLHKSLTGECLGIRSPVLTGKYAWISYAELSIRKKWEIIEQTMYVTKRKDYIGSGLLNLGVPSSHKGMVGICTKTRPEFVLVMLACSRYSMVLVPLYHCFGEENIAYIVDQVQMEVMFCETPEFAADILNSKHLYPSLKHIVVFDGNEDEIAKLNTSDLGIISLKELEIRGKVNFQKPEKPKPDDLFCICYTSGTTGNFISAGTPKGVMITHRNILSCIASFEAIFGDIIPYNESLMCYLPCAHIYEIVNEVYCLFHGSKLGFYSGNTETLMNDLAELKPAVLPLVPKLMNLIYAGVKKKIGQNSIRRYLLRLSIQQKEKTLQKGIISKTGIWDRLFFAKIQRLLGGSIQMIFTASAPVSKEVMQFFRCSMGCSVFEVYGLSEVGAAAMTLMAEHDSGFVGPPLPCNHIKLVSVPEMSYFAENDEGEICIRGANVFAGYYKNEIETKEALDTDGWFHSGDIGKWLPNGALKITDRKKHIFKLAQGEYIIPEKIESTYMENHIVSQVYVDGHSDQEFVVGIVVPEKQVFLKWAKRKGFEGDFETLCQNKEVKAAVLEDLWKIGKKRNLNSLQQVGNILLTTEAFSQDNGLLTPTLKLKRSSARQKFEQDFLALYKEGNLRPSKRF</sequence>
<evidence type="ECO:0000313" key="5">
    <source>
        <dbReference type="EMBL" id="GIY28474.1"/>
    </source>
</evidence>
<dbReference type="Gene3D" id="3.40.50.12780">
    <property type="entry name" value="N-terminal domain of ligase-like"/>
    <property type="match status" value="1"/>
</dbReference>
<evidence type="ECO:0000313" key="6">
    <source>
        <dbReference type="Proteomes" id="UP001054837"/>
    </source>
</evidence>
<evidence type="ECO:0000259" key="4">
    <source>
        <dbReference type="Pfam" id="PF00501"/>
    </source>
</evidence>
<dbReference type="AlphaFoldDB" id="A0AAV4S3A6"/>
<organism evidence="5 6">
    <name type="scientific">Caerostris darwini</name>
    <dbReference type="NCBI Taxonomy" id="1538125"/>
    <lineage>
        <taxon>Eukaryota</taxon>
        <taxon>Metazoa</taxon>
        <taxon>Ecdysozoa</taxon>
        <taxon>Arthropoda</taxon>
        <taxon>Chelicerata</taxon>
        <taxon>Arachnida</taxon>
        <taxon>Araneae</taxon>
        <taxon>Araneomorphae</taxon>
        <taxon>Entelegynae</taxon>
        <taxon>Araneoidea</taxon>
        <taxon>Araneidae</taxon>
        <taxon>Caerostris</taxon>
    </lineage>
</organism>
<dbReference type="Pfam" id="PF00501">
    <property type="entry name" value="AMP-binding"/>
    <property type="match status" value="1"/>
</dbReference>
<protein>
    <recommendedName>
        <fullName evidence="3">long-chain-fatty-acid--CoA ligase</fullName>
        <ecNumber evidence="3">6.2.1.3</ecNumber>
    </recommendedName>
</protein>
<reference evidence="5 6" key="1">
    <citation type="submission" date="2021-06" db="EMBL/GenBank/DDBJ databases">
        <title>Caerostris darwini draft genome.</title>
        <authorList>
            <person name="Kono N."/>
            <person name="Arakawa K."/>
        </authorList>
    </citation>
    <scope>NUCLEOTIDE SEQUENCE [LARGE SCALE GENOMIC DNA]</scope>
</reference>
<dbReference type="GO" id="GO:0005783">
    <property type="term" value="C:endoplasmic reticulum"/>
    <property type="evidence" value="ECO:0007669"/>
    <property type="project" value="TreeGrafter"/>
</dbReference>
<name>A0AAV4S3A6_9ARAC</name>
<accession>A0AAV4S3A6</accession>
<feature type="domain" description="AMP-dependent synthetase/ligase" evidence="4">
    <location>
        <begin position="168"/>
        <end position="561"/>
    </location>
</feature>
<dbReference type="PANTHER" id="PTHR43272">
    <property type="entry name" value="LONG-CHAIN-FATTY-ACID--COA LIGASE"/>
    <property type="match status" value="1"/>
</dbReference>
<evidence type="ECO:0000256" key="2">
    <source>
        <dbReference type="ARBA" id="ARBA00022832"/>
    </source>
</evidence>
<keyword evidence="1 5" id="KW-0436">Ligase</keyword>